<accession>A0A402BL88</accession>
<dbReference type="GO" id="GO:0006508">
    <property type="term" value="P:proteolysis"/>
    <property type="evidence" value="ECO:0007669"/>
    <property type="project" value="UniProtKB-KW"/>
</dbReference>
<evidence type="ECO:0000256" key="6">
    <source>
        <dbReference type="SAM" id="MobiDB-lite"/>
    </source>
</evidence>
<evidence type="ECO:0000313" key="8">
    <source>
        <dbReference type="EMBL" id="GCE32111.1"/>
    </source>
</evidence>
<feature type="region of interest" description="Disordered" evidence="6">
    <location>
        <begin position="206"/>
        <end position="227"/>
    </location>
</feature>
<evidence type="ECO:0000259" key="7">
    <source>
        <dbReference type="Pfam" id="PF14464"/>
    </source>
</evidence>
<keyword evidence="3" id="KW-0378">Hydrolase</keyword>
<dbReference type="RefSeq" id="WP_126632110.1">
    <property type="nucleotide sequence ID" value="NZ_BIFT01000003.1"/>
</dbReference>
<evidence type="ECO:0000313" key="9">
    <source>
        <dbReference type="Proteomes" id="UP000287171"/>
    </source>
</evidence>
<keyword evidence="2" id="KW-0479">Metal-binding</keyword>
<keyword evidence="4" id="KW-0862">Zinc</keyword>
<evidence type="ECO:0000256" key="1">
    <source>
        <dbReference type="ARBA" id="ARBA00022670"/>
    </source>
</evidence>
<dbReference type="GO" id="GO:0046872">
    <property type="term" value="F:metal ion binding"/>
    <property type="evidence" value="ECO:0007669"/>
    <property type="project" value="UniProtKB-KW"/>
</dbReference>
<keyword evidence="9" id="KW-1185">Reference proteome</keyword>
<evidence type="ECO:0000256" key="5">
    <source>
        <dbReference type="ARBA" id="ARBA00023049"/>
    </source>
</evidence>
<proteinExistence type="predicted"/>
<evidence type="ECO:0000256" key="2">
    <source>
        <dbReference type="ARBA" id="ARBA00022723"/>
    </source>
</evidence>
<dbReference type="OrthoDB" id="162976at2"/>
<evidence type="ECO:0000256" key="3">
    <source>
        <dbReference type="ARBA" id="ARBA00022801"/>
    </source>
</evidence>
<dbReference type="Proteomes" id="UP000287171">
    <property type="component" value="Unassembled WGS sequence"/>
</dbReference>
<dbReference type="Pfam" id="PF14464">
    <property type="entry name" value="Prok-JAB"/>
    <property type="match status" value="1"/>
</dbReference>
<evidence type="ECO:0000256" key="4">
    <source>
        <dbReference type="ARBA" id="ARBA00022833"/>
    </source>
</evidence>
<comment type="caution">
    <text evidence="8">The sequence shown here is derived from an EMBL/GenBank/DDBJ whole genome shotgun (WGS) entry which is preliminary data.</text>
</comment>
<name>A0A402BL88_9CHLR</name>
<organism evidence="8 9">
    <name type="scientific">Dictyobacter alpinus</name>
    <dbReference type="NCBI Taxonomy" id="2014873"/>
    <lineage>
        <taxon>Bacteria</taxon>
        <taxon>Bacillati</taxon>
        <taxon>Chloroflexota</taxon>
        <taxon>Ktedonobacteria</taxon>
        <taxon>Ktedonobacterales</taxon>
        <taxon>Dictyobacteraceae</taxon>
        <taxon>Dictyobacter</taxon>
    </lineage>
</organism>
<keyword evidence="1" id="KW-0645">Protease</keyword>
<sequence length="227" mass="25327">MPALVEYHLITPQSGIPPFQAHLYDYLFAGNGVLIRSKRPGLEVILPVTTQEIRGLAPIEPLVRFTYPPVPQHLVEQILWCAQGAIGEEGNPVEILFHLEWRDEEWQLTIPEQKQTATSVVPTDDSAGSSYATALIDLHSHHGMQAFFSATDNRDEQGFRIYAVLGNIFKRPELLVRVGCEGVHWIIPATTVFELPEGLIDASIPLSEQDEDGDLNPEHDDEEASEL</sequence>
<feature type="compositionally biased region" description="Acidic residues" evidence="6">
    <location>
        <begin position="208"/>
        <end position="227"/>
    </location>
</feature>
<dbReference type="GO" id="GO:0008237">
    <property type="term" value="F:metallopeptidase activity"/>
    <property type="evidence" value="ECO:0007669"/>
    <property type="project" value="UniProtKB-KW"/>
</dbReference>
<dbReference type="AlphaFoldDB" id="A0A402BL88"/>
<keyword evidence="5" id="KW-0482">Metalloprotease</keyword>
<dbReference type="EMBL" id="BIFT01000003">
    <property type="protein sequence ID" value="GCE32111.1"/>
    <property type="molecule type" value="Genomic_DNA"/>
</dbReference>
<gene>
    <name evidence="8" type="ORF">KDA_75950</name>
</gene>
<feature type="domain" description="JAB" evidence="7">
    <location>
        <begin position="91"/>
        <end position="166"/>
    </location>
</feature>
<protein>
    <recommendedName>
        <fullName evidence="7">JAB domain-containing protein</fullName>
    </recommendedName>
</protein>
<reference evidence="9" key="1">
    <citation type="submission" date="2018-12" db="EMBL/GenBank/DDBJ databases">
        <title>Tengunoibacter tsumagoiensis gen. nov., sp. nov., Dictyobacter kobayashii sp. nov., D. alpinus sp. nov., and D. joshuensis sp. nov. and description of Dictyobacteraceae fam. nov. within the order Ktedonobacterales isolated from Tengu-no-mugimeshi.</title>
        <authorList>
            <person name="Wang C.M."/>
            <person name="Zheng Y."/>
            <person name="Sakai Y."/>
            <person name="Toyoda A."/>
            <person name="Minakuchi Y."/>
            <person name="Abe K."/>
            <person name="Yokota A."/>
            <person name="Yabe S."/>
        </authorList>
    </citation>
    <scope>NUCLEOTIDE SEQUENCE [LARGE SCALE GENOMIC DNA]</scope>
    <source>
        <strain evidence="9">Uno16</strain>
    </source>
</reference>
<dbReference type="InterPro" id="IPR028090">
    <property type="entry name" value="JAB_dom_prok"/>
</dbReference>